<dbReference type="PROSITE" id="PS52050">
    <property type="entry name" value="WYL"/>
    <property type="match status" value="1"/>
</dbReference>
<dbReference type="InterPro" id="IPR036390">
    <property type="entry name" value="WH_DNA-bd_sf"/>
</dbReference>
<dbReference type="KEGG" id="ppso:QPJ95_13720"/>
<dbReference type="InterPro" id="IPR013196">
    <property type="entry name" value="HTH_11"/>
</dbReference>
<organism evidence="3 4">
    <name type="scientific">Parasedimentitalea psychrophila</name>
    <dbReference type="NCBI Taxonomy" id="2997337"/>
    <lineage>
        <taxon>Bacteria</taxon>
        <taxon>Pseudomonadati</taxon>
        <taxon>Pseudomonadota</taxon>
        <taxon>Alphaproteobacteria</taxon>
        <taxon>Rhodobacterales</taxon>
        <taxon>Paracoccaceae</taxon>
        <taxon>Parasedimentitalea</taxon>
    </lineage>
</organism>
<sequence>MFEIIQILRNAKRPRTAQQIAEELEVTKRTVYRDIAALQAMRVPVEGEAGVGYVMRSGYDLPPINFDVEEAEAITVGLALIARTGDRGLNRAARSAAQKLADSTRLSETVFASTWGVEEPEIIDLTTVRKAIREDRKLRIYYRNAEGVETRRTIWPIAIAYHSEAIVIAAWCELRKDLRHFRPDRVSEYEELNEGFIGEGDRLRQEWIKDYASWL</sequence>
<dbReference type="AlphaFoldDB" id="A0A9Y2KYW0"/>
<dbReference type="Pfam" id="PF13280">
    <property type="entry name" value="WYL"/>
    <property type="match status" value="1"/>
</dbReference>
<evidence type="ECO:0000313" key="4">
    <source>
        <dbReference type="Proteomes" id="UP001238334"/>
    </source>
</evidence>
<dbReference type="Pfam" id="PF08279">
    <property type="entry name" value="HTH_11"/>
    <property type="match status" value="1"/>
</dbReference>
<proteinExistence type="predicted"/>
<reference evidence="3 4" key="1">
    <citation type="submission" date="2023-06" db="EMBL/GenBank/DDBJ databases">
        <title>Parasedimentitalea psychrophila sp. nov., a psychrophilic bacterium isolated from deep-sea sediment.</title>
        <authorList>
            <person name="Li A."/>
        </authorList>
    </citation>
    <scope>NUCLEOTIDE SEQUENCE [LARGE SCALE GENOMIC DNA]</scope>
    <source>
        <strain evidence="3 4">QS115</strain>
    </source>
</reference>
<dbReference type="InterPro" id="IPR036388">
    <property type="entry name" value="WH-like_DNA-bd_sf"/>
</dbReference>
<dbReference type="InterPro" id="IPR051534">
    <property type="entry name" value="CBASS_pafABC_assoc_protein"/>
</dbReference>
<protein>
    <submittedName>
        <fullName evidence="3">YafY family protein</fullName>
    </submittedName>
</protein>
<dbReference type="PANTHER" id="PTHR34580">
    <property type="match status" value="1"/>
</dbReference>
<gene>
    <name evidence="3" type="ORF">QPJ95_13720</name>
</gene>
<dbReference type="Gene3D" id="1.10.10.10">
    <property type="entry name" value="Winged helix-like DNA-binding domain superfamily/Winged helix DNA-binding domain"/>
    <property type="match status" value="1"/>
</dbReference>
<keyword evidence="4" id="KW-1185">Reference proteome</keyword>
<feature type="domain" description="WYL" evidence="2">
    <location>
        <begin position="125"/>
        <end position="190"/>
    </location>
</feature>
<dbReference type="Proteomes" id="UP001238334">
    <property type="component" value="Chromosome"/>
</dbReference>
<dbReference type="EMBL" id="CP127247">
    <property type="protein sequence ID" value="WIY23704.1"/>
    <property type="molecule type" value="Genomic_DNA"/>
</dbReference>
<dbReference type="RefSeq" id="WP_270921193.1">
    <property type="nucleotide sequence ID" value="NZ_CP127247.1"/>
</dbReference>
<evidence type="ECO:0000313" key="3">
    <source>
        <dbReference type="EMBL" id="WIY23704.1"/>
    </source>
</evidence>
<accession>A0A9Y2KYW0</accession>
<evidence type="ECO:0000259" key="2">
    <source>
        <dbReference type="Pfam" id="PF13280"/>
    </source>
</evidence>
<feature type="domain" description="Helix-turn-helix type 11" evidence="1">
    <location>
        <begin position="2"/>
        <end position="53"/>
    </location>
</feature>
<dbReference type="PANTHER" id="PTHR34580:SF3">
    <property type="entry name" value="PROTEIN PAFB"/>
    <property type="match status" value="1"/>
</dbReference>
<name>A0A9Y2KYW0_9RHOB</name>
<evidence type="ECO:0000259" key="1">
    <source>
        <dbReference type="Pfam" id="PF08279"/>
    </source>
</evidence>
<dbReference type="InterPro" id="IPR026881">
    <property type="entry name" value="WYL_dom"/>
</dbReference>
<dbReference type="SUPFAM" id="SSF46785">
    <property type="entry name" value="Winged helix' DNA-binding domain"/>
    <property type="match status" value="1"/>
</dbReference>